<name>A0A1J9P7G3_9EURO</name>
<evidence type="ECO:0000256" key="7">
    <source>
        <dbReference type="ARBA" id="ARBA00079296"/>
    </source>
</evidence>
<dbReference type="GO" id="GO:0005739">
    <property type="term" value="C:mitochondrion"/>
    <property type="evidence" value="ECO:0007669"/>
    <property type="project" value="TreeGrafter"/>
</dbReference>
<dbReference type="InterPro" id="IPR013740">
    <property type="entry name" value="Redoxin"/>
</dbReference>
<evidence type="ECO:0000256" key="1">
    <source>
        <dbReference type="ARBA" id="ARBA00010505"/>
    </source>
</evidence>
<dbReference type="SUPFAM" id="SSF52833">
    <property type="entry name" value="Thioredoxin-like"/>
    <property type="match status" value="1"/>
</dbReference>
<keyword evidence="4 9" id="KW-0560">Oxidoreductase</keyword>
<feature type="domain" description="Thioredoxin" evidence="10">
    <location>
        <begin position="4"/>
        <end position="166"/>
    </location>
</feature>
<sequence>MAPLKAGDDFPAGVKFSYIPWHEDKGEITACGIPQTYDASKEWADKKVVLFAVPGAFTPSCSENHLPGYIANLQKIKAKGVDVIAVIAFNDAFVMSAWGKANKVTGNDILFLSDVETAFSKSIGWTMGERTGRYALIIDHGKVVYAEKEPGRGVTVSSAETVLSKL</sequence>
<evidence type="ECO:0000256" key="2">
    <source>
        <dbReference type="ARBA" id="ARBA00022559"/>
    </source>
</evidence>
<dbReference type="PANTHER" id="PTHR10430:SF16">
    <property type="entry name" value="PEROXIREDOXIN-5, MITOCHONDRIAL"/>
    <property type="match status" value="1"/>
</dbReference>
<dbReference type="AlphaFoldDB" id="A0A1J9P7G3"/>
<dbReference type="GO" id="GO:0045454">
    <property type="term" value="P:cell redox homeostasis"/>
    <property type="evidence" value="ECO:0007669"/>
    <property type="project" value="TreeGrafter"/>
</dbReference>
<dbReference type="Gene3D" id="3.40.30.10">
    <property type="entry name" value="Glutaredoxin"/>
    <property type="match status" value="1"/>
</dbReference>
<dbReference type="Pfam" id="PF08534">
    <property type="entry name" value="Redoxin"/>
    <property type="match status" value="1"/>
</dbReference>
<proteinExistence type="inferred from homology"/>
<keyword evidence="2 9" id="KW-0575">Peroxidase</keyword>
<dbReference type="GO" id="GO:0005777">
    <property type="term" value="C:peroxisome"/>
    <property type="evidence" value="ECO:0007669"/>
    <property type="project" value="TreeGrafter"/>
</dbReference>
<evidence type="ECO:0000256" key="9">
    <source>
        <dbReference type="RuleBase" id="RU366011"/>
    </source>
</evidence>
<dbReference type="GO" id="GO:0042744">
    <property type="term" value="P:hydrogen peroxide catabolic process"/>
    <property type="evidence" value="ECO:0007669"/>
    <property type="project" value="TreeGrafter"/>
</dbReference>
<dbReference type="GO" id="GO:0008379">
    <property type="term" value="F:thioredoxin peroxidase activity"/>
    <property type="evidence" value="ECO:0007669"/>
    <property type="project" value="InterPro"/>
</dbReference>
<dbReference type="CDD" id="cd03013">
    <property type="entry name" value="PRX5_like"/>
    <property type="match status" value="1"/>
</dbReference>
<reference evidence="11 12" key="1">
    <citation type="submission" date="2015-07" db="EMBL/GenBank/DDBJ databases">
        <title>Emmonsia species relationships and genome sequence.</title>
        <authorList>
            <consortium name="The Broad Institute Genomics Platform"/>
            <person name="Cuomo C.A."/>
            <person name="Munoz J.F."/>
            <person name="Imamovic A."/>
            <person name="Priest M.E."/>
            <person name="Young S."/>
            <person name="Clay O.K."/>
            <person name="McEwen J.G."/>
        </authorList>
    </citation>
    <scope>NUCLEOTIDE SEQUENCE [LARGE SCALE GENOMIC DNA]</scope>
    <source>
        <strain evidence="11 12">UAMH 9510</strain>
    </source>
</reference>
<dbReference type="VEuPathDB" id="FungiDB:AJ78_07009"/>
<keyword evidence="12" id="KW-1185">Reference proteome</keyword>
<evidence type="ECO:0000313" key="11">
    <source>
        <dbReference type="EMBL" id="OJD12384.1"/>
    </source>
</evidence>
<accession>A0A1J9P7G3</accession>
<comment type="function">
    <text evidence="9">Thiol-specific peroxidase that catalyzes the reduction of hydrogen peroxide and organic hydroperoxides to water and alcohols, respectively. Plays a role in cell protection against oxidative stress by detoxifying peroxides.</text>
</comment>
<dbReference type="InterPro" id="IPR037944">
    <property type="entry name" value="PRX5-like"/>
</dbReference>
<dbReference type="STRING" id="1447872.A0A1J9P7G3"/>
<dbReference type="InterPro" id="IPR036249">
    <property type="entry name" value="Thioredoxin-like_sf"/>
</dbReference>
<comment type="similarity">
    <text evidence="1 9">Belongs to the peroxiredoxin family. Prx5 subfamily.</text>
</comment>
<dbReference type="PROSITE" id="PS51352">
    <property type="entry name" value="THIOREDOXIN_2"/>
    <property type="match status" value="1"/>
</dbReference>
<evidence type="ECO:0000256" key="4">
    <source>
        <dbReference type="ARBA" id="ARBA00023002"/>
    </source>
</evidence>
<evidence type="ECO:0000256" key="8">
    <source>
        <dbReference type="PIRSR" id="PIRSR637944-1"/>
    </source>
</evidence>
<comment type="caution">
    <text evidence="11">The sequence shown here is derived from an EMBL/GenBank/DDBJ whole genome shotgun (WGS) entry which is preliminary data.</text>
</comment>
<evidence type="ECO:0000256" key="5">
    <source>
        <dbReference type="ARBA" id="ARBA00023284"/>
    </source>
</evidence>
<dbReference type="OrthoDB" id="195498at2759"/>
<dbReference type="PANTHER" id="PTHR10430">
    <property type="entry name" value="PEROXIREDOXIN"/>
    <property type="match status" value="1"/>
</dbReference>
<gene>
    <name evidence="11" type="ORF">AJ78_07009</name>
</gene>
<evidence type="ECO:0000259" key="10">
    <source>
        <dbReference type="PROSITE" id="PS51352"/>
    </source>
</evidence>
<feature type="active site" description="Cysteine sulfenic acid (-SOH) intermediate" evidence="8">
    <location>
        <position position="61"/>
    </location>
</feature>
<evidence type="ECO:0000256" key="3">
    <source>
        <dbReference type="ARBA" id="ARBA00022862"/>
    </source>
</evidence>
<dbReference type="Proteomes" id="UP000182235">
    <property type="component" value="Unassembled WGS sequence"/>
</dbReference>
<keyword evidence="3 9" id="KW-0049">Antioxidant</keyword>
<keyword evidence="5 9" id="KW-0676">Redox-active center</keyword>
<dbReference type="InterPro" id="IPR013766">
    <property type="entry name" value="Thioredoxin_domain"/>
</dbReference>
<dbReference type="FunFam" id="3.40.30.10:FF:000020">
    <property type="entry name" value="Peroxiredoxin"/>
    <property type="match status" value="1"/>
</dbReference>
<organism evidence="11 12">
    <name type="scientific">Emergomyces pasteurianus Ep9510</name>
    <dbReference type="NCBI Taxonomy" id="1447872"/>
    <lineage>
        <taxon>Eukaryota</taxon>
        <taxon>Fungi</taxon>
        <taxon>Dikarya</taxon>
        <taxon>Ascomycota</taxon>
        <taxon>Pezizomycotina</taxon>
        <taxon>Eurotiomycetes</taxon>
        <taxon>Eurotiomycetidae</taxon>
        <taxon>Onygenales</taxon>
        <taxon>Ajellomycetaceae</taxon>
        <taxon>Emergomyces</taxon>
    </lineage>
</organism>
<dbReference type="EMBL" id="LGRN01000412">
    <property type="protein sequence ID" value="OJD12384.1"/>
    <property type="molecule type" value="Genomic_DNA"/>
</dbReference>
<protein>
    <recommendedName>
        <fullName evidence="6">Thioredoxin peroxidase</fullName>
    </recommendedName>
    <alternativeName>
        <fullName evidence="7">Thioredoxin-dependent peroxiredoxin</fullName>
    </alternativeName>
</protein>
<dbReference type="GO" id="GO:0034599">
    <property type="term" value="P:cellular response to oxidative stress"/>
    <property type="evidence" value="ECO:0007669"/>
    <property type="project" value="InterPro"/>
</dbReference>
<evidence type="ECO:0000256" key="6">
    <source>
        <dbReference type="ARBA" id="ARBA00032824"/>
    </source>
</evidence>
<evidence type="ECO:0000313" key="12">
    <source>
        <dbReference type="Proteomes" id="UP000182235"/>
    </source>
</evidence>